<feature type="transmembrane region" description="Helical" evidence="1">
    <location>
        <begin position="224"/>
        <end position="243"/>
    </location>
</feature>
<evidence type="ECO:0000313" key="4">
    <source>
        <dbReference type="Proteomes" id="UP001196870"/>
    </source>
</evidence>
<feature type="transmembrane region" description="Helical" evidence="1">
    <location>
        <begin position="91"/>
        <end position="110"/>
    </location>
</feature>
<feature type="transmembrane region" description="Helical" evidence="1">
    <location>
        <begin position="167"/>
        <end position="186"/>
    </location>
</feature>
<dbReference type="PANTHER" id="PTHR22911">
    <property type="entry name" value="ACYL-MALONYL CONDENSING ENZYME-RELATED"/>
    <property type="match status" value="1"/>
</dbReference>
<reference evidence="4" key="1">
    <citation type="journal article" date="2021" name="Syst. Appl. Microbiol.">
        <title>Roseomonas hellenica sp. nov., isolated from roots of wild-growing Alkanna tinctoria.</title>
        <authorList>
            <person name="Rat A."/>
            <person name="Naranjo H.D."/>
            <person name="Lebbe L."/>
            <person name="Cnockaert M."/>
            <person name="Krigas N."/>
            <person name="Grigoriadou K."/>
            <person name="Maloupa E."/>
            <person name="Willems A."/>
        </authorList>
    </citation>
    <scope>NUCLEOTIDE SEQUENCE [LARGE SCALE GENOMIC DNA]</scope>
    <source>
        <strain evidence="4">LMG 31523</strain>
    </source>
</reference>
<feature type="transmembrane region" description="Helical" evidence="1">
    <location>
        <begin position="141"/>
        <end position="161"/>
    </location>
</feature>
<accession>A0ABS5F9Z7</accession>
<feature type="domain" description="EamA" evidence="2">
    <location>
        <begin position="25"/>
        <end position="156"/>
    </location>
</feature>
<name>A0ABS5F9Z7_9PROT</name>
<organism evidence="3 4">
    <name type="scientific">Plastoroseomonas hellenica</name>
    <dbReference type="NCBI Taxonomy" id="2687306"/>
    <lineage>
        <taxon>Bacteria</taxon>
        <taxon>Pseudomonadati</taxon>
        <taxon>Pseudomonadota</taxon>
        <taxon>Alphaproteobacteria</taxon>
        <taxon>Acetobacterales</taxon>
        <taxon>Acetobacteraceae</taxon>
        <taxon>Plastoroseomonas</taxon>
    </lineage>
</organism>
<evidence type="ECO:0000259" key="2">
    <source>
        <dbReference type="Pfam" id="PF00892"/>
    </source>
</evidence>
<keyword evidence="4" id="KW-1185">Reference proteome</keyword>
<comment type="caution">
    <text evidence="3">The sequence shown here is derived from an EMBL/GenBank/DDBJ whole genome shotgun (WGS) entry which is preliminary data.</text>
</comment>
<feature type="transmembrane region" description="Helical" evidence="1">
    <location>
        <begin position="24"/>
        <end position="46"/>
    </location>
</feature>
<sequence>MRGDLATAPGIGQAIRRRSGDGGWLGVALIAASALTFSTAGLFTGLIQADAWTILFWRSLFGGLFIGAIILRQHGAASAGAFRAIGRPGLLAAGCSTVGTICFVHALRLTTVADVTVIYATAPFIAAAVAWLWMRQRESRTTLGASLLALLGVMVMCGPVRAEGHLAGNLLALAMTALIATMMVIIRRHRGVSMLPAACLSAFACALVVWPFASPVRVTGTEMLWLALFGTVQFGGGLLLLTLGSRLMSAARAALIGNLELPLAPLWIWLAFGAWPPPATWIGGAIVMAALALDMAAGQRRTAA</sequence>
<protein>
    <submittedName>
        <fullName evidence="3">DMT family transporter</fullName>
    </submittedName>
</protein>
<dbReference type="InterPro" id="IPR000620">
    <property type="entry name" value="EamA_dom"/>
</dbReference>
<dbReference type="RefSeq" id="WP_211858392.1">
    <property type="nucleotide sequence ID" value="NZ_JAAGBB010000106.1"/>
</dbReference>
<dbReference type="InterPro" id="IPR037185">
    <property type="entry name" value="EmrE-like"/>
</dbReference>
<evidence type="ECO:0000256" key="1">
    <source>
        <dbReference type="SAM" id="Phobius"/>
    </source>
</evidence>
<dbReference type="Pfam" id="PF00892">
    <property type="entry name" value="EamA"/>
    <property type="match status" value="2"/>
</dbReference>
<keyword evidence="1" id="KW-0812">Transmembrane</keyword>
<dbReference type="Proteomes" id="UP001196870">
    <property type="component" value="Unassembled WGS sequence"/>
</dbReference>
<feature type="domain" description="EamA" evidence="2">
    <location>
        <begin position="167"/>
        <end position="293"/>
    </location>
</feature>
<dbReference type="PANTHER" id="PTHR22911:SF135">
    <property type="entry name" value="BLR4310 PROTEIN"/>
    <property type="match status" value="1"/>
</dbReference>
<keyword evidence="1" id="KW-1133">Transmembrane helix</keyword>
<feature type="transmembrane region" description="Helical" evidence="1">
    <location>
        <begin position="193"/>
        <end position="212"/>
    </location>
</feature>
<proteinExistence type="predicted"/>
<keyword evidence="1" id="KW-0472">Membrane</keyword>
<dbReference type="SUPFAM" id="SSF103481">
    <property type="entry name" value="Multidrug resistance efflux transporter EmrE"/>
    <property type="match status" value="2"/>
</dbReference>
<dbReference type="EMBL" id="JAAGBB010000106">
    <property type="protein sequence ID" value="MBR0669396.1"/>
    <property type="molecule type" value="Genomic_DNA"/>
</dbReference>
<evidence type="ECO:0000313" key="3">
    <source>
        <dbReference type="EMBL" id="MBR0669396.1"/>
    </source>
</evidence>
<feature type="transmembrane region" description="Helical" evidence="1">
    <location>
        <begin position="52"/>
        <end position="71"/>
    </location>
</feature>
<gene>
    <name evidence="3" type="ORF">GXW71_33915</name>
</gene>
<feature type="transmembrane region" description="Helical" evidence="1">
    <location>
        <begin position="116"/>
        <end position="134"/>
    </location>
</feature>